<dbReference type="AlphaFoldDB" id="A0A0D2F2R4"/>
<dbReference type="Proteomes" id="UP000054266">
    <property type="component" value="Unassembled WGS sequence"/>
</dbReference>
<reference evidence="1 2" key="1">
    <citation type="submission" date="2015-01" db="EMBL/GenBank/DDBJ databases">
        <title>The Genome Sequence of Capronia semiimmersa CBS27337.</title>
        <authorList>
            <consortium name="The Broad Institute Genomics Platform"/>
            <person name="Cuomo C."/>
            <person name="de Hoog S."/>
            <person name="Gorbushina A."/>
            <person name="Stielow B."/>
            <person name="Teixiera M."/>
            <person name="Abouelleil A."/>
            <person name="Chapman S.B."/>
            <person name="Priest M."/>
            <person name="Young S.K."/>
            <person name="Wortman J."/>
            <person name="Nusbaum C."/>
            <person name="Birren B."/>
        </authorList>
    </citation>
    <scope>NUCLEOTIDE SEQUENCE [LARGE SCALE GENOMIC DNA]</scope>
    <source>
        <strain evidence="1 2">CBS 27337</strain>
    </source>
</reference>
<dbReference type="HOGENOM" id="CLU_1937904_0_0_1"/>
<sequence>MPDLASFWVLGRFVAGYFVSPVRMYSPRGSRRISQESPTLRENKGLTSCTRQTRGLSDTTHGVGPWMASPNRGPYAEYTLLLGTRYTGPCWTLDPHFPRTGRQVGMCGVDLSHRGIFGAIAASVWALRGL</sequence>
<proteinExistence type="predicted"/>
<evidence type="ECO:0000313" key="1">
    <source>
        <dbReference type="EMBL" id="KIW62233.1"/>
    </source>
</evidence>
<organism evidence="1 2">
    <name type="scientific">Phialophora macrospora</name>
    <dbReference type="NCBI Taxonomy" id="1851006"/>
    <lineage>
        <taxon>Eukaryota</taxon>
        <taxon>Fungi</taxon>
        <taxon>Dikarya</taxon>
        <taxon>Ascomycota</taxon>
        <taxon>Pezizomycotina</taxon>
        <taxon>Eurotiomycetes</taxon>
        <taxon>Chaetothyriomycetidae</taxon>
        <taxon>Chaetothyriales</taxon>
        <taxon>Herpotrichiellaceae</taxon>
        <taxon>Phialophora</taxon>
    </lineage>
</organism>
<name>A0A0D2F2R4_9EURO</name>
<accession>A0A0D2F2R4</accession>
<keyword evidence="2" id="KW-1185">Reference proteome</keyword>
<gene>
    <name evidence="1" type="ORF">PV04_10428</name>
</gene>
<evidence type="ECO:0000313" key="2">
    <source>
        <dbReference type="Proteomes" id="UP000054266"/>
    </source>
</evidence>
<dbReference type="EMBL" id="KN846963">
    <property type="protein sequence ID" value="KIW62233.1"/>
    <property type="molecule type" value="Genomic_DNA"/>
</dbReference>
<protein>
    <submittedName>
        <fullName evidence="1">Uncharacterized protein</fullName>
    </submittedName>
</protein>